<proteinExistence type="predicted"/>
<organism evidence="1 2">
    <name type="scientific">Marchantia polymorpha subsp. ruderalis</name>
    <dbReference type="NCBI Taxonomy" id="1480154"/>
    <lineage>
        <taxon>Eukaryota</taxon>
        <taxon>Viridiplantae</taxon>
        <taxon>Streptophyta</taxon>
        <taxon>Embryophyta</taxon>
        <taxon>Marchantiophyta</taxon>
        <taxon>Marchantiopsida</taxon>
        <taxon>Marchantiidae</taxon>
        <taxon>Marchantiales</taxon>
        <taxon>Marchantiaceae</taxon>
        <taxon>Marchantia</taxon>
    </lineage>
</organism>
<evidence type="ECO:0000313" key="1">
    <source>
        <dbReference type="EMBL" id="OAE31993.1"/>
    </source>
</evidence>
<keyword evidence="2" id="KW-1185">Reference proteome</keyword>
<dbReference type="EMBL" id="LVLJ01000913">
    <property type="protein sequence ID" value="OAE31993.1"/>
    <property type="molecule type" value="Genomic_DNA"/>
</dbReference>
<dbReference type="AlphaFoldDB" id="A0A176WHB2"/>
<gene>
    <name evidence="1" type="ORF">AXG93_2772s1010</name>
</gene>
<dbReference type="InterPro" id="IPR043502">
    <property type="entry name" value="DNA/RNA_pol_sf"/>
</dbReference>
<reference evidence="1" key="1">
    <citation type="submission" date="2016-03" db="EMBL/GenBank/DDBJ databases">
        <title>Mechanisms controlling the formation of the plant cell surface in tip-growing cells are functionally conserved among land plants.</title>
        <authorList>
            <person name="Honkanen S."/>
            <person name="Jones V.A."/>
            <person name="Morieri G."/>
            <person name="Champion C."/>
            <person name="Hetherington A.J."/>
            <person name="Kelly S."/>
            <person name="Saint-Marcoux D."/>
            <person name="Proust H."/>
            <person name="Prescott H."/>
            <person name="Dolan L."/>
        </authorList>
    </citation>
    <scope>NUCLEOTIDE SEQUENCE [LARGE SCALE GENOMIC DNA]</scope>
    <source>
        <tissue evidence="1">Whole gametophyte</tissue>
    </source>
</reference>
<evidence type="ECO:0008006" key="3">
    <source>
        <dbReference type="Google" id="ProtNLM"/>
    </source>
</evidence>
<comment type="caution">
    <text evidence="1">The sequence shown here is derived from an EMBL/GenBank/DDBJ whole genome shotgun (WGS) entry which is preliminary data.</text>
</comment>
<dbReference type="PANTHER" id="PTHR33064">
    <property type="entry name" value="POL PROTEIN"/>
    <property type="match status" value="1"/>
</dbReference>
<accession>A0A176WHB2</accession>
<sequence length="594" mass="65595">MEILTSSVVNADVPSVVMMRMSTLVLRSPLFSATELMNSGIDLARVFRVAAMSCERGRVTATSVEICEDTVEEPSSTSTLIEETSWQAAAARMESLPARRAIDRERIVLVFASVAGFSEVLTWPDDLLEGNMFAADTSVYKDVEEVVSFAAAVSSSLDVPLWSSCQALQLEANRLAKKAWNEASLPTEAERASGDWLVGGPSALSPLITTSIAWEYFPHGVCMLDLFGEISTGLAAVLHSGIPRDPTFIINSILDASRHFQVVRVAYRSLMALVNRVGQPKMALPTLCSYPASHAYRDDGPRLLWNSAVHQLVEPNADERERAREFMTNVTATSSILEASRRQVLGQAMDMNCLTWIVSLGLAEQRRLRVDLVVSIPLVSSLPTEMVVAMAGGRQARYSSSLEFMGRDERTCQSCSPCSWRGFSCRGCYEGGEMERDLIQSRTLDLLEAGLVELSHDEYASVTVMPVKNDTVEQHHIHLQIVLERLRAHGLRLDPGKSKFFQEKVEYLDQVIYPGSLGVQQAKVEAIACIPCPTDVSRVRAFMGLANYYQRYVKVFSAIAKPLNQLLKLDEGRQWGDEQKRAFVELKAGGPLSS</sequence>
<dbReference type="PANTHER" id="PTHR33064:SF37">
    <property type="entry name" value="RIBONUCLEASE H"/>
    <property type="match status" value="1"/>
</dbReference>
<dbReference type="InterPro" id="IPR051320">
    <property type="entry name" value="Viral_Replic_Matur_Polypro"/>
</dbReference>
<protein>
    <recommendedName>
        <fullName evidence="3">Reverse transcriptase/retrotransposon-derived protein RNase H-like domain-containing protein</fullName>
    </recommendedName>
</protein>
<dbReference type="InterPro" id="IPR043128">
    <property type="entry name" value="Rev_trsase/Diguanyl_cyclase"/>
</dbReference>
<dbReference type="SUPFAM" id="SSF56672">
    <property type="entry name" value="DNA/RNA polymerases"/>
    <property type="match status" value="1"/>
</dbReference>
<evidence type="ECO:0000313" key="2">
    <source>
        <dbReference type="Proteomes" id="UP000077202"/>
    </source>
</evidence>
<dbReference type="Gene3D" id="3.30.70.270">
    <property type="match status" value="2"/>
</dbReference>
<name>A0A176WHB2_MARPO</name>
<dbReference type="Proteomes" id="UP000077202">
    <property type="component" value="Unassembled WGS sequence"/>
</dbReference>